<gene>
    <name evidence="2" type="ORF">MSPICULIGERA_LOCUS16220</name>
</gene>
<feature type="domain" description="F-box" evidence="1">
    <location>
        <begin position="1"/>
        <end position="50"/>
    </location>
</feature>
<accession>A0AA36CZK0</accession>
<feature type="non-terminal residue" evidence="2">
    <location>
        <position position="1"/>
    </location>
</feature>
<protein>
    <recommendedName>
        <fullName evidence="1">F-box domain-containing protein</fullName>
    </recommendedName>
</protein>
<sequence length="402" mass="46674">MQISRLPLECLKQVLDHLEPDELIALQRTTRDFRRRINDRGLLPGRIRKLSIHGLYVHDRPDQLKMSGIYVVVESRGGVNICTGYPHKRLYHTVDRADGDTGKEGYPRNFGRFGLGIRRMMMRRYRMKSARYFVQFARLLQRIRVLPVLSINVHDTGVSPDVWSPFHDWHYSKLVKLRKRSDVEPHVVAWYAKTKPIQMGQVIGAFRVIEKCCCNSLTETVFPHIKALFNCVPDVFQNRGAAFVYLRQPLAARHQYCQDHFEHWPSRALIWQNLDYDEAFAAIQDLLPRSPSLPPGRLYTHFGDFRPVPANPAKFVWDMLVQTGLRPLSANSAGSLYLQCVFDRHVSEEFGQEIGTCFFYRPHQTIAVALMLRLHQKEKKVSICRDVHATMSVMAFPQEIYI</sequence>
<evidence type="ECO:0000313" key="3">
    <source>
        <dbReference type="Proteomes" id="UP001177023"/>
    </source>
</evidence>
<dbReference type="InterPro" id="IPR001810">
    <property type="entry name" value="F-box_dom"/>
</dbReference>
<proteinExistence type="predicted"/>
<evidence type="ECO:0000259" key="1">
    <source>
        <dbReference type="PROSITE" id="PS50181"/>
    </source>
</evidence>
<dbReference type="Proteomes" id="UP001177023">
    <property type="component" value="Unassembled WGS sequence"/>
</dbReference>
<evidence type="ECO:0000313" key="2">
    <source>
        <dbReference type="EMBL" id="CAJ0577956.1"/>
    </source>
</evidence>
<keyword evidence="3" id="KW-1185">Reference proteome</keyword>
<dbReference type="PROSITE" id="PS50181">
    <property type="entry name" value="FBOX"/>
    <property type="match status" value="1"/>
</dbReference>
<name>A0AA36CZK0_9BILA</name>
<dbReference type="EMBL" id="CATQJA010002652">
    <property type="protein sequence ID" value="CAJ0577956.1"/>
    <property type="molecule type" value="Genomic_DNA"/>
</dbReference>
<dbReference type="SUPFAM" id="SSF81383">
    <property type="entry name" value="F-box domain"/>
    <property type="match status" value="1"/>
</dbReference>
<dbReference type="AlphaFoldDB" id="A0AA36CZK0"/>
<reference evidence="2" key="1">
    <citation type="submission" date="2023-06" db="EMBL/GenBank/DDBJ databases">
        <authorList>
            <person name="Delattre M."/>
        </authorList>
    </citation>
    <scope>NUCLEOTIDE SEQUENCE</scope>
    <source>
        <strain evidence="2">AF72</strain>
    </source>
</reference>
<dbReference type="Pfam" id="PF00646">
    <property type="entry name" value="F-box"/>
    <property type="match status" value="1"/>
</dbReference>
<organism evidence="2 3">
    <name type="scientific">Mesorhabditis spiculigera</name>
    <dbReference type="NCBI Taxonomy" id="96644"/>
    <lineage>
        <taxon>Eukaryota</taxon>
        <taxon>Metazoa</taxon>
        <taxon>Ecdysozoa</taxon>
        <taxon>Nematoda</taxon>
        <taxon>Chromadorea</taxon>
        <taxon>Rhabditida</taxon>
        <taxon>Rhabditina</taxon>
        <taxon>Rhabditomorpha</taxon>
        <taxon>Rhabditoidea</taxon>
        <taxon>Rhabditidae</taxon>
        <taxon>Mesorhabditinae</taxon>
        <taxon>Mesorhabditis</taxon>
    </lineage>
</organism>
<dbReference type="InterPro" id="IPR036047">
    <property type="entry name" value="F-box-like_dom_sf"/>
</dbReference>
<comment type="caution">
    <text evidence="2">The sequence shown here is derived from an EMBL/GenBank/DDBJ whole genome shotgun (WGS) entry which is preliminary data.</text>
</comment>